<protein>
    <submittedName>
        <fullName evidence="1">Uncharacterized protein</fullName>
    </submittedName>
</protein>
<dbReference type="AlphaFoldDB" id="A0A4Y7I555"/>
<accession>A0A4Y7I555</accession>
<organism evidence="1 2">
    <name type="scientific">Papaver somniferum</name>
    <name type="common">Opium poppy</name>
    <dbReference type="NCBI Taxonomy" id="3469"/>
    <lineage>
        <taxon>Eukaryota</taxon>
        <taxon>Viridiplantae</taxon>
        <taxon>Streptophyta</taxon>
        <taxon>Embryophyta</taxon>
        <taxon>Tracheophyta</taxon>
        <taxon>Spermatophyta</taxon>
        <taxon>Magnoliopsida</taxon>
        <taxon>Ranunculales</taxon>
        <taxon>Papaveraceae</taxon>
        <taxon>Papaveroideae</taxon>
        <taxon>Papaver</taxon>
    </lineage>
</organism>
<dbReference type="Gramene" id="RZC43904">
    <property type="protein sequence ID" value="RZC43904"/>
    <property type="gene ID" value="C5167_036855"/>
</dbReference>
<dbReference type="EMBL" id="CM010715">
    <property type="protein sequence ID" value="RZC43904.1"/>
    <property type="molecule type" value="Genomic_DNA"/>
</dbReference>
<name>A0A4Y7I555_PAPSO</name>
<keyword evidence="2" id="KW-1185">Reference proteome</keyword>
<evidence type="ECO:0000313" key="1">
    <source>
        <dbReference type="EMBL" id="RZC43904.1"/>
    </source>
</evidence>
<gene>
    <name evidence="1" type="ORF">C5167_036855</name>
</gene>
<reference evidence="1 2" key="1">
    <citation type="journal article" date="2018" name="Science">
        <title>The opium poppy genome and morphinan production.</title>
        <authorList>
            <person name="Guo L."/>
            <person name="Winzer T."/>
            <person name="Yang X."/>
            <person name="Li Y."/>
            <person name="Ning Z."/>
            <person name="He Z."/>
            <person name="Teodor R."/>
            <person name="Lu Y."/>
            <person name="Bowser T.A."/>
            <person name="Graham I.A."/>
            <person name="Ye K."/>
        </authorList>
    </citation>
    <scope>NUCLEOTIDE SEQUENCE [LARGE SCALE GENOMIC DNA]</scope>
    <source>
        <strain evidence="2">cv. HN1</strain>
        <tissue evidence="1">Leaves</tissue>
    </source>
</reference>
<evidence type="ECO:0000313" key="2">
    <source>
        <dbReference type="Proteomes" id="UP000316621"/>
    </source>
</evidence>
<sequence>MSFTAAFLNCFQLFTVDVAHLISHSHMSVLDLSTDTTIIIVIVHALGPVCPDFLCITFQNFGSLSRGLLDGVKFGDNGLGIIKLRRTNDLSQIFCCAILLAHRQCFNMLGESRTTG</sequence>
<proteinExistence type="predicted"/>
<dbReference type="Proteomes" id="UP000316621">
    <property type="component" value="Chromosome 1"/>
</dbReference>